<evidence type="ECO:0000256" key="6">
    <source>
        <dbReference type="ARBA" id="ARBA00022968"/>
    </source>
</evidence>
<comment type="caution">
    <text evidence="10">The sequence shown here is derived from an EMBL/GenBank/DDBJ whole genome shotgun (WGS) entry which is preliminary data.</text>
</comment>
<comment type="similarity">
    <text evidence="2">Belongs to the glycosyltransferase 31 family.</text>
</comment>
<organism evidence="10 11">
    <name type="scientific">Haemaphysalis longicornis</name>
    <name type="common">Bush tick</name>
    <dbReference type="NCBI Taxonomy" id="44386"/>
    <lineage>
        <taxon>Eukaryota</taxon>
        <taxon>Metazoa</taxon>
        <taxon>Ecdysozoa</taxon>
        <taxon>Arthropoda</taxon>
        <taxon>Chelicerata</taxon>
        <taxon>Arachnida</taxon>
        <taxon>Acari</taxon>
        <taxon>Parasitiformes</taxon>
        <taxon>Ixodida</taxon>
        <taxon>Ixodoidea</taxon>
        <taxon>Ixodidae</taxon>
        <taxon>Haemaphysalinae</taxon>
        <taxon>Haemaphysalis</taxon>
    </lineage>
</organism>
<evidence type="ECO:0000313" key="11">
    <source>
        <dbReference type="Proteomes" id="UP000821853"/>
    </source>
</evidence>
<evidence type="ECO:0000313" key="10">
    <source>
        <dbReference type="EMBL" id="KAH9365506.1"/>
    </source>
</evidence>
<dbReference type="GO" id="GO:0016758">
    <property type="term" value="F:hexosyltransferase activity"/>
    <property type="evidence" value="ECO:0007669"/>
    <property type="project" value="InterPro"/>
</dbReference>
<accession>A0A9J6FQB9</accession>
<keyword evidence="8" id="KW-0333">Golgi apparatus</keyword>
<evidence type="ECO:0000256" key="7">
    <source>
        <dbReference type="ARBA" id="ARBA00022989"/>
    </source>
</evidence>
<keyword evidence="3" id="KW-0328">Glycosyltransferase</keyword>
<dbReference type="AlphaFoldDB" id="A0A9J6FQB9"/>
<evidence type="ECO:0000256" key="4">
    <source>
        <dbReference type="ARBA" id="ARBA00022679"/>
    </source>
</evidence>
<dbReference type="Proteomes" id="UP000821853">
    <property type="component" value="Unassembled WGS sequence"/>
</dbReference>
<comment type="subcellular location">
    <subcellularLocation>
        <location evidence="1">Golgi apparatus membrane</location>
        <topology evidence="1">Single-pass type II membrane protein</topology>
    </subcellularLocation>
</comment>
<evidence type="ECO:0000256" key="5">
    <source>
        <dbReference type="ARBA" id="ARBA00022692"/>
    </source>
</evidence>
<dbReference type="VEuPathDB" id="VectorBase:HLOH_063496"/>
<reference evidence="10 11" key="1">
    <citation type="journal article" date="2020" name="Cell">
        <title>Large-Scale Comparative Analyses of Tick Genomes Elucidate Their Genetic Diversity and Vector Capacities.</title>
        <authorList>
            <consortium name="Tick Genome and Microbiome Consortium (TIGMIC)"/>
            <person name="Jia N."/>
            <person name="Wang J."/>
            <person name="Shi W."/>
            <person name="Du L."/>
            <person name="Sun Y."/>
            <person name="Zhan W."/>
            <person name="Jiang J.F."/>
            <person name="Wang Q."/>
            <person name="Zhang B."/>
            <person name="Ji P."/>
            <person name="Bell-Sakyi L."/>
            <person name="Cui X.M."/>
            <person name="Yuan T.T."/>
            <person name="Jiang B.G."/>
            <person name="Yang W.F."/>
            <person name="Lam T.T."/>
            <person name="Chang Q.C."/>
            <person name="Ding S.J."/>
            <person name="Wang X.J."/>
            <person name="Zhu J.G."/>
            <person name="Ruan X.D."/>
            <person name="Zhao L."/>
            <person name="Wei J.T."/>
            <person name="Ye R.Z."/>
            <person name="Que T.C."/>
            <person name="Du C.H."/>
            <person name="Zhou Y.H."/>
            <person name="Cheng J.X."/>
            <person name="Dai P.F."/>
            <person name="Guo W.B."/>
            <person name="Han X.H."/>
            <person name="Huang E.J."/>
            <person name="Li L.F."/>
            <person name="Wei W."/>
            <person name="Gao Y.C."/>
            <person name="Liu J.Z."/>
            <person name="Shao H.Z."/>
            <person name="Wang X."/>
            <person name="Wang C.C."/>
            <person name="Yang T.C."/>
            <person name="Huo Q.B."/>
            <person name="Li W."/>
            <person name="Chen H.Y."/>
            <person name="Chen S.E."/>
            <person name="Zhou L.G."/>
            <person name="Ni X.B."/>
            <person name="Tian J.H."/>
            <person name="Sheng Y."/>
            <person name="Liu T."/>
            <person name="Pan Y.S."/>
            <person name="Xia L.Y."/>
            <person name="Li J."/>
            <person name="Zhao F."/>
            <person name="Cao W.C."/>
        </authorList>
    </citation>
    <scope>NUCLEOTIDE SEQUENCE [LARGE SCALE GENOMIC DNA]</scope>
    <source>
        <tissue evidence="10">Larvae</tissue>
    </source>
</reference>
<evidence type="ECO:0008006" key="12">
    <source>
        <dbReference type="Google" id="ProtNLM"/>
    </source>
</evidence>
<keyword evidence="7" id="KW-1133">Transmembrane helix</keyword>
<dbReference type="Pfam" id="PF01762">
    <property type="entry name" value="Galactosyl_T"/>
    <property type="match status" value="1"/>
</dbReference>
<evidence type="ECO:0000256" key="1">
    <source>
        <dbReference type="ARBA" id="ARBA00004323"/>
    </source>
</evidence>
<evidence type="ECO:0000256" key="2">
    <source>
        <dbReference type="ARBA" id="ARBA00008661"/>
    </source>
</evidence>
<keyword evidence="11" id="KW-1185">Reference proteome</keyword>
<dbReference type="EMBL" id="JABSTR010000003">
    <property type="protein sequence ID" value="KAH9365506.1"/>
    <property type="molecule type" value="Genomic_DNA"/>
</dbReference>
<protein>
    <recommendedName>
        <fullName evidence="12">Hexosyltransferase</fullName>
    </recommendedName>
</protein>
<evidence type="ECO:0000256" key="3">
    <source>
        <dbReference type="ARBA" id="ARBA00022676"/>
    </source>
</evidence>
<name>A0A9J6FQB9_HAELO</name>
<dbReference type="InterPro" id="IPR002659">
    <property type="entry name" value="Glyco_trans_31"/>
</dbReference>
<gene>
    <name evidence="10" type="ORF">HPB48_016284</name>
</gene>
<sequence length="180" mass="20150">MRVVRSRALRRETLKGDIIVTPHEHQVQNTVKFFLDATRWVHERCQPKLRYFIHTNDSTMVDLVAVHEFLSGMNGEDRHFYCGVVYRVPVDRNVSSPAYVTGTQLPDKHFPSLCEGDAFILPAKFLKSLVVAPEAIPQYPVLGPYVTRHLPIMGQVGHKQLSAKVGGGRSTVGCLSLSPT</sequence>
<keyword evidence="4" id="KW-0808">Transferase</keyword>
<keyword evidence="5" id="KW-0812">Transmembrane</keyword>
<keyword evidence="9" id="KW-0472">Membrane</keyword>
<proteinExistence type="inferred from homology"/>
<keyword evidence="6" id="KW-0735">Signal-anchor</keyword>
<dbReference type="OrthoDB" id="6502574at2759"/>
<evidence type="ECO:0000256" key="9">
    <source>
        <dbReference type="ARBA" id="ARBA00023136"/>
    </source>
</evidence>
<dbReference type="GO" id="GO:0000139">
    <property type="term" value="C:Golgi membrane"/>
    <property type="evidence" value="ECO:0007669"/>
    <property type="project" value="UniProtKB-SubCell"/>
</dbReference>
<evidence type="ECO:0000256" key="8">
    <source>
        <dbReference type="ARBA" id="ARBA00023034"/>
    </source>
</evidence>